<evidence type="ECO:0000256" key="2">
    <source>
        <dbReference type="ARBA" id="ARBA00023125"/>
    </source>
</evidence>
<keyword evidence="2 4" id="KW-0238">DNA-binding</keyword>
<organism evidence="8 9">
    <name type="scientific">Nostocoides japonicum T1-X7</name>
    <dbReference type="NCBI Taxonomy" id="1194083"/>
    <lineage>
        <taxon>Bacteria</taxon>
        <taxon>Bacillati</taxon>
        <taxon>Actinomycetota</taxon>
        <taxon>Actinomycetes</taxon>
        <taxon>Micrococcales</taxon>
        <taxon>Intrasporangiaceae</taxon>
        <taxon>Nostocoides</taxon>
    </lineage>
</organism>
<gene>
    <name evidence="8" type="ORF">BN12_220025</name>
</gene>
<feature type="domain" description="Tyr recombinase" evidence="6">
    <location>
        <begin position="109"/>
        <end position="279"/>
    </location>
</feature>
<dbReference type="PROSITE" id="PS51898">
    <property type="entry name" value="TYR_RECOMBINASE"/>
    <property type="match status" value="1"/>
</dbReference>
<dbReference type="InterPro" id="IPR050090">
    <property type="entry name" value="Tyrosine_recombinase_XerCD"/>
</dbReference>
<evidence type="ECO:0000259" key="6">
    <source>
        <dbReference type="PROSITE" id="PS51898"/>
    </source>
</evidence>
<name>A0A077LXX8_9MICO</name>
<dbReference type="InterPro" id="IPR011010">
    <property type="entry name" value="DNA_brk_join_enz"/>
</dbReference>
<dbReference type="GO" id="GO:0015074">
    <property type="term" value="P:DNA integration"/>
    <property type="evidence" value="ECO:0007669"/>
    <property type="project" value="InterPro"/>
</dbReference>
<dbReference type="PANTHER" id="PTHR30349">
    <property type="entry name" value="PHAGE INTEGRASE-RELATED"/>
    <property type="match status" value="1"/>
</dbReference>
<evidence type="ECO:0000313" key="9">
    <source>
        <dbReference type="Proteomes" id="UP000035721"/>
    </source>
</evidence>
<sequence length="281" mass="31132">MTPPRDINEALRGWRLHSLAAGHSARTITSREYTLRRLAQDVDPLTATHDDLVEWLAGLTDHRTGKPVTKSSRATYRAQVRAFYAWMHASGRREDDPAAGLPQNRIPRAHPRPLSRQEVDRLLDACSSSRAAQTRAYVLLACYEGLRVHEIAKVRGEDFHGDVLRVQGKGGLDATLPVHPKVAELAATMPQRGWWFPSPLGAKLPHVHRVSVGQAITRALDRAGIPGTPHACRHFYGTQVLAKSGGNLRVTQRAMRHADIRTTTIYTLVADEDVQHAVTSI</sequence>
<dbReference type="OrthoDB" id="1822491at2"/>
<evidence type="ECO:0000256" key="5">
    <source>
        <dbReference type="SAM" id="MobiDB-lite"/>
    </source>
</evidence>
<dbReference type="SUPFAM" id="SSF56349">
    <property type="entry name" value="DNA breaking-rejoining enzymes"/>
    <property type="match status" value="1"/>
</dbReference>
<comment type="caution">
    <text evidence="8">The sequence shown here is derived from an EMBL/GenBank/DDBJ whole genome shotgun (WGS) entry which is preliminary data.</text>
</comment>
<dbReference type="Gene3D" id="1.10.150.130">
    <property type="match status" value="1"/>
</dbReference>
<proteinExistence type="inferred from homology"/>
<reference evidence="8 9" key="1">
    <citation type="journal article" date="2013" name="ISME J.">
        <title>A metabolic model for members of the genus Tetrasphaera involved in enhanced biological phosphorus removal.</title>
        <authorList>
            <person name="Kristiansen R."/>
            <person name="Nguyen H.T.T."/>
            <person name="Saunders A.M."/>
            <person name="Nielsen J.L."/>
            <person name="Wimmer R."/>
            <person name="Le V.Q."/>
            <person name="McIlroy S.J."/>
            <person name="Petrovski S."/>
            <person name="Seviour R.J."/>
            <person name="Calteau A."/>
            <person name="Nielsen K.L."/>
            <person name="Nielsen P.H."/>
        </authorList>
    </citation>
    <scope>NUCLEOTIDE SEQUENCE [LARGE SCALE GENOMIC DNA]</scope>
    <source>
        <strain evidence="8 9">T1-X7</strain>
    </source>
</reference>
<dbReference type="CDD" id="cd00397">
    <property type="entry name" value="DNA_BRE_C"/>
    <property type="match status" value="1"/>
</dbReference>
<dbReference type="STRING" id="1194083.BN12_220025"/>
<dbReference type="PROSITE" id="PS51900">
    <property type="entry name" value="CB"/>
    <property type="match status" value="1"/>
</dbReference>
<evidence type="ECO:0000256" key="1">
    <source>
        <dbReference type="ARBA" id="ARBA00008857"/>
    </source>
</evidence>
<dbReference type="GO" id="GO:0006310">
    <property type="term" value="P:DNA recombination"/>
    <property type="evidence" value="ECO:0007669"/>
    <property type="project" value="UniProtKB-KW"/>
</dbReference>
<evidence type="ECO:0000256" key="4">
    <source>
        <dbReference type="PROSITE-ProRule" id="PRU01248"/>
    </source>
</evidence>
<dbReference type="PANTHER" id="PTHR30349:SF64">
    <property type="entry name" value="PROPHAGE INTEGRASE INTD-RELATED"/>
    <property type="match status" value="1"/>
</dbReference>
<dbReference type="RefSeq" id="WP_048550458.1">
    <property type="nucleotide sequence ID" value="NZ_HF570958.1"/>
</dbReference>
<dbReference type="EMBL" id="CAJB01000135">
    <property type="protein sequence ID" value="CCH77747.1"/>
    <property type="molecule type" value="Genomic_DNA"/>
</dbReference>
<dbReference type="GO" id="GO:0003677">
    <property type="term" value="F:DNA binding"/>
    <property type="evidence" value="ECO:0007669"/>
    <property type="project" value="UniProtKB-UniRule"/>
</dbReference>
<feature type="region of interest" description="Disordered" evidence="5">
    <location>
        <begin position="93"/>
        <end position="114"/>
    </location>
</feature>
<feature type="domain" description="Core-binding (CB)" evidence="7">
    <location>
        <begin position="5"/>
        <end position="88"/>
    </location>
</feature>
<dbReference type="Proteomes" id="UP000035721">
    <property type="component" value="Unassembled WGS sequence"/>
</dbReference>
<dbReference type="InterPro" id="IPR002104">
    <property type="entry name" value="Integrase_catalytic"/>
</dbReference>
<dbReference type="InterPro" id="IPR013762">
    <property type="entry name" value="Integrase-like_cat_sf"/>
</dbReference>
<evidence type="ECO:0000259" key="7">
    <source>
        <dbReference type="PROSITE" id="PS51900"/>
    </source>
</evidence>
<dbReference type="Pfam" id="PF00589">
    <property type="entry name" value="Phage_integrase"/>
    <property type="match status" value="1"/>
</dbReference>
<dbReference type="InterPro" id="IPR044068">
    <property type="entry name" value="CB"/>
</dbReference>
<accession>A0A077LXX8</accession>
<evidence type="ECO:0000313" key="8">
    <source>
        <dbReference type="EMBL" id="CCH77747.1"/>
    </source>
</evidence>
<dbReference type="AlphaFoldDB" id="A0A077LXX8"/>
<dbReference type="Gene3D" id="1.10.443.10">
    <property type="entry name" value="Intergrase catalytic core"/>
    <property type="match status" value="1"/>
</dbReference>
<dbReference type="InterPro" id="IPR010998">
    <property type="entry name" value="Integrase_recombinase_N"/>
</dbReference>
<protein>
    <submittedName>
        <fullName evidence="8">Putative Tyrosine recombinase xerD</fullName>
    </submittedName>
</protein>
<evidence type="ECO:0000256" key="3">
    <source>
        <dbReference type="ARBA" id="ARBA00023172"/>
    </source>
</evidence>
<keyword evidence="9" id="KW-1185">Reference proteome</keyword>
<comment type="similarity">
    <text evidence="1">Belongs to the 'phage' integrase family.</text>
</comment>
<keyword evidence="3" id="KW-0233">DNA recombination</keyword>